<dbReference type="Proteomes" id="UP001374579">
    <property type="component" value="Unassembled WGS sequence"/>
</dbReference>
<reference evidence="3 4" key="1">
    <citation type="submission" date="2024-02" db="EMBL/GenBank/DDBJ databases">
        <title>Chromosome-scale genome assembly of the rough periwinkle Littorina saxatilis.</title>
        <authorList>
            <person name="De Jode A."/>
            <person name="Faria R."/>
            <person name="Formenti G."/>
            <person name="Sims Y."/>
            <person name="Smith T.P."/>
            <person name="Tracey A."/>
            <person name="Wood J.M.D."/>
            <person name="Zagrodzka Z.B."/>
            <person name="Johannesson K."/>
            <person name="Butlin R.K."/>
            <person name="Leder E.H."/>
        </authorList>
    </citation>
    <scope>NUCLEOTIDE SEQUENCE [LARGE SCALE GENOMIC DNA]</scope>
    <source>
        <strain evidence="3">Snail1</strain>
        <tissue evidence="3">Muscle</tissue>
    </source>
</reference>
<evidence type="ECO:0000256" key="1">
    <source>
        <dbReference type="SAM" id="MobiDB-lite"/>
    </source>
</evidence>
<proteinExistence type="predicted"/>
<comment type="caution">
    <text evidence="3">The sequence shown here is derived from an EMBL/GenBank/DDBJ whole genome shotgun (WGS) entry which is preliminary data.</text>
</comment>
<dbReference type="InterPro" id="IPR000182">
    <property type="entry name" value="GNAT_dom"/>
</dbReference>
<accession>A0AAN9BTZ5</accession>
<dbReference type="PANTHER" id="PTHR47403">
    <property type="entry name" value="LOC100145250 PROTEIN"/>
    <property type="match status" value="1"/>
</dbReference>
<protein>
    <recommendedName>
        <fullName evidence="2">N-acetyltransferase domain-containing protein</fullName>
    </recommendedName>
</protein>
<organism evidence="3 4">
    <name type="scientific">Littorina saxatilis</name>
    <dbReference type="NCBI Taxonomy" id="31220"/>
    <lineage>
        <taxon>Eukaryota</taxon>
        <taxon>Metazoa</taxon>
        <taxon>Spiralia</taxon>
        <taxon>Lophotrochozoa</taxon>
        <taxon>Mollusca</taxon>
        <taxon>Gastropoda</taxon>
        <taxon>Caenogastropoda</taxon>
        <taxon>Littorinimorpha</taxon>
        <taxon>Littorinoidea</taxon>
        <taxon>Littorinidae</taxon>
        <taxon>Littorina</taxon>
    </lineage>
</organism>
<evidence type="ECO:0000313" key="4">
    <source>
        <dbReference type="Proteomes" id="UP001374579"/>
    </source>
</evidence>
<feature type="region of interest" description="Disordered" evidence="1">
    <location>
        <begin position="1"/>
        <end position="21"/>
    </location>
</feature>
<keyword evidence="4" id="KW-1185">Reference proteome</keyword>
<dbReference type="PANTHER" id="PTHR47403:SF6">
    <property type="entry name" value="N-ACETYLTRANSFERASE DOMAIN-CONTAINING PROTEIN"/>
    <property type="match status" value="1"/>
</dbReference>
<sequence length="340" mass="37875">MASSQDAQSSCPGSEEEEVRPATLLDKEAVLKIDPNYHGLDYLADCYTSYTQGPGSTGYVLKKGDEVVGFFSCQLVDAGHTLVTSGGRILEGHRGGGFYGRATKKVFETFRGSGLCNIAMVLNNVNLKNYGDKLLKQYQMVHSRESAAYTVDMDAIRKSDLSKTAADMKGIHQLTSEEELQLLMSVAGDCLFPEGRVLIELKPFRIMEENARFILHGGTHERAILVSGAGTDLSSESPEKYSAKDLLFSCGSYFYNQVGVSYLVDMYATGIADSSEEVQKHLEWHFLRLINTLKPSKAYFHVFFERQLNAEMEALSSVYPNTRSDFPFTKMSVLEMEYKQ</sequence>
<dbReference type="SUPFAM" id="SSF55729">
    <property type="entry name" value="Acyl-CoA N-acyltransferases (Nat)"/>
    <property type="match status" value="1"/>
</dbReference>
<name>A0AAN9BTZ5_9CAEN</name>
<evidence type="ECO:0000259" key="2">
    <source>
        <dbReference type="PROSITE" id="PS51186"/>
    </source>
</evidence>
<feature type="domain" description="N-acetyltransferase" evidence="2">
    <location>
        <begin position="17"/>
        <end position="156"/>
    </location>
</feature>
<dbReference type="EMBL" id="JBAMIC010000002">
    <property type="protein sequence ID" value="KAK7111938.1"/>
    <property type="molecule type" value="Genomic_DNA"/>
</dbReference>
<dbReference type="PROSITE" id="PS51186">
    <property type="entry name" value="GNAT"/>
    <property type="match status" value="1"/>
</dbReference>
<dbReference type="GO" id="GO:0016747">
    <property type="term" value="F:acyltransferase activity, transferring groups other than amino-acyl groups"/>
    <property type="evidence" value="ECO:0007669"/>
    <property type="project" value="InterPro"/>
</dbReference>
<dbReference type="InterPro" id="IPR016181">
    <property type="entry name" value="Acyl_CoA_acyltransferase"/>
</dbReference>
<evidence type="ECO:0000313" key="3">
    <source>
        <dbReference type="EMBL" id="KAK7111938.1"/>
    </source>
</evidence>
<feature type="compositionally biased region" description="Polar residues" evidence="1">
    <location>
        <begin position="1"/>
        <end position="12"/>
    </location>
</feature>
<gene>
    <name evidence="3" type="ORF">V1264_011478</name>
</gene>
<dbReference type="AlphaFoldDB" id="A0AAN9BTZ5"/>